<gene>
    <name evidence="3" type="primary">cupC</name>
    <name evidence="3" type="ordered locus">Rmet_3525</name>
</gene>
<dbReference type="PROSITE" id="PS50846">
    <property type="entry name" value="HMA_2"/>
    <property type="match status" value="1"/>
</dbReference>
<dbReference type="CDD" id="cd00371">
    <property type="entry name" value="HMA"/>
    <property type="match status" value="1"/>
</dbReference>
<evidence type="ECO:0000259" key="2">
    <source>
        <dbReference type="PROSITE" id="PS50846"/>
    </source>
</evidence>
<proteinExistence type="predicted"/>
<sequence length="133" mass="14774">MRQDGSSESWNLSDGARQLHCEPYHHWKVKDLLSRTRHLRFPWWEGSHFSLSSRFIAHRSNPTGVITMIQFQVEGMSCNHCVGSITRAVQAVDPAARVSADVPTQSVKVESAADRQALQQAIEGAGYPVKSAS</sequence>
<dbReference type="InterPro" id="IPR036163">
    <property type="entry name" value="HMA_dom_sf"/>
</dbReference>
<organism evidence="3 4">
    <name type="scientific">Cupriavidus metallidurans (strain ATCC 43123 / DSM 2839 / NBRC 102507 / CH34)</name>
    <name type="common">Ralstonia metallidurans</name>
    <dbReference type="NCBI Taxonomy" id="266264"/>
    <lineage>
        <taxon>Bacteria</taxon>
        <taxon>Pseudomonadati</taxon>
        <taxon>Pseudomonadota</taxon>
        <taxon>Betaproteobacteria</taxon>
        <taxon>Burkholderiales</taxon>
        <taxon>Burkholderiaceae</taxon>
        <taxon>Cupriavidus</taxon>
    </lineage>
</organism>
<dbReference type="AlphaFoldDB" id="Q1LHH9"/>
<keyword evidence="4" id="KW-1185">Reference proteome</keyword>
<feature type="domain" description="HMA" evidence="2">
    <location>
        <begin position="67"/>
        <end position="130"/>
    </location>
</feature>
<dbReference type="HOGENOM" id="CLU_1904990_0_0_4"/>
<evidence type="ECO:0000313" key="4">
    <source>
        <dbReference type="Proteomes" id="UP000002429"/>
    </source>
</evidence>
<keyword evidence="1" id="KW-0479">Metal-binding</keyword>
<dbReference type="eggNOG" id="COG2608">
    <property type="taxonomic scope" value="Bacteria"/>
</dbReference>
<dbReference type="InterPro" id="IPR006121">
    <property type="entry name" value="HMA_dom"/>
</dbReference>
<dbReference type="EMBL" id="CP000352">
    <property type="protein sequence ID" value="ABF10397.1"/>
    <property type="molecule type" value="Genomic_DNA"/>
</dbReference>
<protein>
    <submittedName>
        <fullName evidence="3">Copper chaperone, heavy metal ion binding (Modular protein)</fullName>
    </submittedName>
</protein>
<evidence type="ECO:0000313" key="3">
    <source>
        <dbReference type="EMBL" id="ABF10397.1"/>
    </source>
</evidence>
<dbReference type="InterPro" id="IPR017969">
    <property type="entry name" value="Heavy-metal-associated_CS"/>
</dbReference>
<name>Q1LHH9_CUPMC</name>
<evidence type="ECO:0000256" key="1">
    <source>
        <dbReference type="ARBA" id="ARBA00022723"/>
    </source>
</evidence>
<dbReference type="Pfam" id="PF00403">
    <property type="entry name" value="HMA"/>
    <property type="match status" value="1"/>
</dbReference>
<dbReference type="Proteomes" id="UP000002429">
    <property type="component" value="Chromosome"/>
</dbReference>
<dbReference type="KEGG" id="rme:Rmet_3525"/>
<dbReference type="SUPFAM" id="SSF55008">
    <property type="entry name" value="HMA, heavy metal-associated domain"/>
    <property type="match status" value="1"/>
</dbReference>
<dbReference type="SMR" id="Q1LHH9"/>
<dbReference type="STRING" id="266264.Rmet_3525"/>
<dbReference type="Gene3D" id="3.30.70.100">
    <property type="match status" value="1"/>
</dbReference>
<accession>Q1LHH9</accession>
<reference evidence="4" key="1">
    <citation type="journal article" date="2010" name="PLoS ONE">
        <title>The complete genome sequence of Cupriavidus metallidurans strain CH34, a master survivalist in harsh and anthropogenic environments.</title>
        <authorList>
            <person name="Janssen P.J."/>
            <person name="Van Houdt R."/>
            <person name="Moors H."/>
            <person name="Monsieurs P."/>
            <person name="Morin N."/>
            <person name="Michaux A."/>
            <person name="Benotmane M.A."/>
            <person name="Leys N."/>
            <person name="Vallaeys T."/>
            <person name="Lapidus A."/>
            <person name="Monchy S."/>
            <person name="Medigue C."/>
            <person name="Taghavi S."/>
            <person name="McCorkle S."/>
            <person name="Dunn J."/>
            <person name="van der Lelie D."/>
            <person name="Mergeay M."/>
        </authorList>
    </citation>
    <scope>NUCLEOTIDE SEQUENCE [LARGE SCALE GENOMIC DNA]</scope>
    <source>
        <strain evidence="4">ATCC 43123 / DSM 2839 / NBRC 102507 / CH34</strain>
    </source>
</reference>
<dbReference type="GO" id="GO:0046872">
    <property type="term" value="F:metal ion binding"/>
    <property type="evidence" value="ECO:0007669"/>
    <property type="project" value="UniProtKB-KW"/>
</dbReference>
<dbReference type="PROSITE" id="PS01047">
    <property type="entry name" value="HMA_1"/>
    <property type="match status" value="1"/>
</dbReference>